<gene>
    <name evidence="1" type="ORF">CRYO30217_01850</name>
</gene>
<sequence length="49" mass="5603">MTDSEIFQLILDVLTDEEFVEIDGHSRITINAVRKLIEAAKEKDKKEGN</sequence>
<evidence type="ECO:0000313" key="2">
    <source>
        <dbReference type="Proteomes" id="UP000683507"/>
    </source>
</evidence>
<accession>A0A916JN58</accession>
<proteinExistence type="predicted"/>
<dbReference type="KEGG" id="ptan:CRYO30217_01850"/>
<dbReference type="AlphaFoldDB" id="A0A916JN58"/>
<organism evidence="1 2">
    <name type="scientific">Parvicella tangerina</name>
    <dbReference type="NCBI Taxonomy" id="2829795"/>
    <lineage>
        <taxon>Bacteria</taxon>
        <taxon>Pseudomonadati</taxon>
        <taxon>Bacteroidota</taxon>
        <taxon>Flavobacteriia</taxon>
        <taxon>Flavobacteriales</taxon>
        <taxon>Parvicellaceae</taxon>
        <taxon>Parvicella</taxon>
    </lineage>
</organism>
<evidence type="ECO:0000313" key="1">
    <source>
        <dbReference type="EMBL" id="CAG5082240.1"/>
    </source>
</evidence>
<reference evidence="1" key="1">
    <citation type="submission" date="2021-04" db="EMBL/GenBank/DDBJ databases">
        <authorList>
            <person name="Rodrigo-Torres L."/>
            <person name="Arahal R. D."/>
            <person name="Lucena T."/>
        </authorList>
    </citation>
    <scope>NUCLEOTIDE SEQUENCE</scope>
    <source>
        <strain evidence="1">AS29M-1</strain>
    </source>
</reference>
<name>A0A916JN58_9FLAO</name>
<protein>
    <submittedName>
        <fullName evidence="1">Uncharacterized protein</fullName>
    </submittedName>
</protein>
<dbReference type="RefSeq" id="WP_258542045.1">
    <property type="nucleotide sequence ID" value="NZ_OU015584.1"/>
</dbReference>
<dbReference type="Proteomes" id="UP000683507">
    <property type="component" value="Chromosome"/>
</dbReference>
<keyword evidence="2" id="KW-1185">Reference proteome</keyword>
<dbReference type="EMBL" id="OU015584">
    <property type="protein sequence ID" value="CAG5082240.1"/>
    <property type="molecule type" value="Genomic_DNA"/>
</dbReference>